<dbReference type="GO" id="GO:0005829">
    <property type="term" value="C:cytosol"/>
    <property type="evidence" value="ECO:0007669"/>
    <property type="project" value="TreeGrafter"/>
</dbReference>
<feature type="modified residue" description="Pyruvic acid (Ser); by autocatalysis" evidence="10">
    <location>
        <position position="110"/>
    </location>
</feature>
<dbReference type="UniPathway" id="UPA00331">
    <property type="reaction ID" value="UER00451"/>
</dbReference>
<comment type="cofactor">
    <cofactor evidence="10">
        <name>pyruvate</name>
        <dbReference type="ChEBI" id="CHEBI:15361"/>
    </cofactor>
    <text evidence="10">Binds 1 pyruvoyl group covalently per subunit.</text>
</comment>
<feature type="region of interest" description="Disordered" evidence="11">
    <location>
        <begin position="14"/>
        <end position="34"/>
    </location>
</feature>
<dbReference type="GO" id="GO:0004014">
    <property type="term" value="F:adenosylmethionine decarboxylase activity"/>
    <property type="evidence" value="ECO:0007669"/>
    <property type="project" value="UniProtKB-UniRule"/>
</dbReference>
<dbReference type="Gene3D" id="3.30.160.750">
    <property type="match status" value="1"/>
</dbReference>
<dbReference type="Pfam" id="PF02675">
    <property type="entry name" value="AdoMet_dc"/>
    <property type="match status" value="1"/>
</dbReference>
<dbReference type="EC" id="4.1.1.50" evidence="10"/>
<evidence type="ECO:0000256" key="7">
    <source>
        <dbReference type="ARBA" id="ARBA00023239"/>
    </source>
</evidence>
<dbReference type="InterPro" id="IPR003826">
    <property type="entry name" value="AdoMetDC_fam_prok"/>
</dbReference>
<accession>A0A397Q414</accession>
<dbReference type="AlphaFoldDB" id="A0A397Q414"/>
<reference evidence="12 13" key="1">
    <citation type="submission" date="2018-08" db="EMBL/GenBank/DDBJ databases">
        <title>Genomic Encyclopedia of Archaeal and Bacterial Type Strains, Phase II (KMG-II): from individual species to whole genera.</title>
        <authorList>
            <person name="Goeker M."/>
        </authorList>
    </citation>
    <scope>NUCLEOTIDE SEQUENCE [LARGE SCALE GENOMIC DNA]</scope>
    <source>
        <strain evidence="12 13">DSM 5002</strain>
    </source>
</reference>
<evidence type="ECO:0000256" key="10">
    <source>
        <dbReference type="HAMAP-Rule" id="MF_00464"/>
    </source>
</evidence>
<name>A0A397Q414_9HYPH</name>
<dbReference type="GO" id="GO:0008295">
    <property type="term" value="P:spermidine biosynthetic process"/>
    <property type="evidence" value="ECO:0007669"/>
    <property type="project" value="UniProtKB-UniRule"/>
</dbReference>
<dbReference type="NCBIfam" id="TIGR03330">
    <property type="entry name" value="SAM_DCase_Bsu"/>
    <property type="match status" value="1"/>
</dbReference>
<feature type="site" description="Cleavage (non-hydrolytic); by autolysis" evidence="10">
    <location>
        <begin position="109"/>
        <end position="110"/>
    </location>
</feature>
<keyword evidence="4 10" id="KW-0745">Spermidine biosynthesis</keyword>
<keyword evidence="1 10" id="KW-0949">S-adenosyl-L-methionine</keyword>
<comment type="subunit">
    <text evidence="10">Heterotetramer of two alpha and two beta chains arranged as a dimer of alpha/beta heterodimers.</text>
</comment>
<dbReference type="InterPro" id="IPR016067">
    <property type="entry name" value="S-AdoMet_deCO2ase_core"/>
</dbReference>
<dbReference type="InterPro" id="IPR017716">
    <property type="entry name" value="S-AdoMet_deCOase_pro-enz"/>
</dbReference>
<gene>
    <name evidence="10" type="primary">speH</name>
    <name evidence="12" type="ORF">BXY53_0958</name>
</gene>
<dbReference type="InterPro" id="IPR042286">
    <property type="entry name" value="AdoMetDC_C"/>
</dbReference>
<evidence type="ECO:0000313" key="12">
    <source>
        <dbReference type="EMBL" id="RIA55872.1"/>
    </source>
</evidence>
<comment type="catalytic activity">
    <reaction evidence="10">
        <text>S-adenosyl-L-methionine + H(+) = S-adenosyl 3-(methylsulfanyl)propylamine + CO2</text>
        <dbReference type="Rhea" id="RHEA:15981"/>
        <dbReference type="ChEBI" id="CHEBI:15378"/>
        <dbReference type="ChEBI" id="CHEBI:16526"/>
        <dbReference type="ChEBI" id="CHEBI:57443"/>
        <dbReference type="ChEBI" id="CHEBI:59789"/>
        <dbReference type="EC" id="4.1.1.50"/>
    </reaction>
</comment>
<dbReference type="Proteomes" id="UP000266273">
    <property type="component" value="Unassembled WGS sequence"/>
</dbReference>
<keyword evidence="13" id="KW-1185">Reference proteome</keyword>
<dbReference type="SUPFAM" id="SSF56276">
    <property type="entry name" value="S-adenosylmethionine decarboxylase"/>
    <property type="match status" value="1"/>
</dbReference>
<comment type="caution">
    <text evidence="12">The sequence shown here is derived from an EMBL/GenBank/DDBJ whole genome shotgun (WGS) entry which is preliminary data.</text>
</comment>
<evidence type="ECO:0000256" key="8">
    <source>
        <dbReference type="ARBA" id="ARBA00023270"/>
    </source>
</evidence>
<feature type="active site" description="Proton donor; for catalytic activity" evidence="10">
    <location>
        <position position="130"/>
    </location>
</feature>
<feature type="chain" id="PRO_5023499669" description="S-adenosylmethionine decarboxylase alpha chain" evidence="10">
    <location>
        <begin position="110"/>
        <end position="169"/>
    </location>
</feature>
<evidence type="ECO:0000256" key="9">
    <source>
        <dbReference type="ARBA" id="ARBA00023317"/>
    </source>
</evidence>
<evidence type="ECO:0000256" key="5">
    <source>
        <dbReference type="ARBA" id="ARBA00023115"/>
    </source>
</evidence>
<dbReference type="Gene3D" id="3.30.360.110">
    <property type="entry name" value="S-adenosylmethionine decarboxylase domain"/>
    <property type="match status" value="1"/>
</dbReference>
<proteinExistence type="inferred from homology"/>
<keyword evidence="9 10" id="KW-0670">Pyruvate</keyword>
<comment type="function">
    <text evidence="10">Catalyzes the decarboxylation of S-adenosylmethionine to S-adenosylmethioninamine (dcAdoMet), the propylamine donor required for the synthesis of the polyamines spermine and spermidine from the diamine putrescine.</text>
</comment>
<evidence type="ECO:0000256" key="2">
    <source>
        <dbReference type="ARBA" id="ARBA00022793"/>
    </source>
</evidence>
<feature type="active site" description="Schiff-base intermediate with substrate; via pyruvic acid" evidence="10">
    <location>
        <position position="110"/>
    </location>
</feature>
<evidence type="ECO:0000313" key="13">
    <source>
        <dbReference type="Proteomes" id="UP000266273"/>
    </source>
</evidence>
<evidence type="ECO:0000256" key="11">
    <source>
        <dbReference type="SAM" id="MobiDB-lite"/>
    </source>
</evidence>
<keyword evidence="8 10" id="KW-0704">Schiff base</keyword>
<comment type="pathway">
    <text evidence="10">Amine and polyamine biosynthesis; S-adenosylmethioninamine biosynthesis; S-adenosylmethioninamine from S-adenosyl-L-methionine: step 1/1.</text>
</comment>
<keyword evidence="2 10" id="KW-0210">Decarboxylase</keyword>
<dbReference type="PANTHER" id="PTHR33866">
    <property type="entry name" value="S-ADENOSYLMETHIONINE DECARBOXYLASE PROENZYME"/>
    <property type="match status" value="1"/>
</dbReference>
<feature type="chain" id="PRO_5023499671" description="S-adenosylmethionine decarboxylase beta chain" evidence="10">
    <location>
        <begin position="1"/>
        <end position="109"/>
    </location>
</feature>
<keyword evidence="7 10" id="KW-0456">Lyase</keyword>
<evidence type="ECO:0000256" key="1">
    <source>
        <dbReference type="ARBA" id="ARBA00022691"/>
    </source>
</evidence>
<feature type="active site" description="Proton acceptor; for processing activity" evidence="10">
    <location>
        <position position="115"/>
    </location>
</feature>
<protein>
    <recommendedName>
        <fullName evidence="10">S-adenosylmethionine decarboxylase proenzyme</fullName>
        <shortName evidence="10">AdoMetDC</shortName>
        <shortName evidence="10">SAMDC</shortName>
        <ecNumber evidence="10">4.1.1.50</ecNumber>
    </recommendedName>
    <component>
        <recommendedName>
            <fullName evidence="10">S-adenosylmethionine decarboxylase beta chain</fullName>
        </recommendedName>
    </component>
    <component>
        <recommendedName>
            <fullName evidence="10">S-adenosylmethionine decarboxylase alpha chain</fullName>
        </recommendedName>
    </component>
</protein>
<dbReference type="EMBL" id="QXDF01000001">
    <property type="protein sequence ID" value="RIA55872.1"/>
    <property type="molecule type" value="Genomic_DNA"/>
</dbReference>
<evidence type="ECO:0000256" key="4">
    <source>
        <dbReference type="ARBA" id="ARBA00023066"/>
    </source>
</evidence>
<comment type="PTM">
    <text evidence="10">Is synthesized initially as an inactive proenzyme. Formation of the active enzyme involves a self-maturation process in which the active site pyruvoyl group is generated from an internal serine residue via an autocatalytic post-translational modification. Two non-identical subunits are generated from the proenzyme in this reaction, and the pyruvate is formed at the N-terminus of the alpha chain, which is derived from the carboxyl end of the proenzyme. The post-translation cleavage follows an unusual pathway, termed non-hydrolytic serinolysis, in which the side chain hydroxyl group of the serine supplies its oxygen atom to form the C-terminus of the beta chain, while the remainder of the serine residue undergoes an oxidative deamination to produce ammonia and the pyruvoyl group blocking the N-terminus of the alpha chain.</text>
</comment>
<dbReference type="HAMAP" id="MF_00464">
    <property type="entry name" value="AdoMetDC_1"/>
    <property type="match status" value="1"/>
</dbReference>
<organism evidence="12 13">
    <name type="scientific">Dichotomicrobium thermohalophilum</name>
    <dbReference type="NCBI Taxonomy" id="933063"/>
    <lineage>
        <taxon>Bacteria</taxon>
        <taxon>Pseudomonadati</taxon>
        <taxon>Pseudomonadota</taxon>
        <taxon>Alphaproteobacteria</taxon>
        <taxon>Hyphomicrobiales</taxon>
        <taxon>Hyphomicrobiaceae</taxon>
        <taxon>Dichotomicrobium</taxon>
    </lineage>
</organism>
<keyword evidence="5 10" id="KW-0620">Polyamine biosynthesis</keyword>
<sequence length="169" mass="18718">MAYDDALFQLGMDLDPGSSTAQTEEKSLSRSAETEADDRKDYFCERDGVRFAGTHLIVDLMNAKHIDDVAHVEETFRRCVEEAGATLLHINMHHFTPNGGVTGVAVLAESHISIHSWPEYGYAALDIFMCGEADPHAAIPVLRDAFEPEQVVVTEHLRGRHVWEVAEAA</sequence>
<dbReference type="InterPro" id="IPR042284">
    <property type="entry name" value="AdoMetDC_N"/>
</dbReference>
<comment type="similarity">
    <text evidence="10">Belongs to the prokaryotic AdoMetDC family. Type 1 subfamily.</text>
</comment>
<dbReference type="OrthoDB" id="9793120at2"/>
<keyword evidence="6 10" id="KW-0865">Zymogen</keyword>
<evidence type="ECO:0000256" key="3">
    <source>
        <dbReference type="ARBA" id="ARBA00022813"/>
    </source>
</evidence>
<keyword evidence="3 10" id="KW-0068">Autocatalytic cleavage</keyword>
<dbReference type="RefSeq" id="WP_119060722.1">
    <property type="nucleotide sequence ID" value="NZ_QXDF01000001.1"/>
</dbReference>
<dbReference type="PANTHER" id="PTHR33866:SF2">
    <property type="entry name" value="S-ADENOSYLMETHIONINE DECARBOXYLASE PROENZYME"/>
    <property type="match status" value="1"/>
</dbReference>
<evidence type="ECO:0000256" key="6">
    <source>
        <dbReference type="ARBA" id="ARBA00023145"/>
    </source>
</evidence>